<protein>
    <submittedName>
        <fullName evidence="1">10850_t:CDS:1</fullName>
    </submittedName>
</protein>
<dbReference type="EMBL" id="CAJVPS010000302">
    <property type="protein sequence ID" value="CAG8474874.1"/>
    <property type="molecule type" value="Genomic_DNA"/>
</dbReference>
<organism evidence="1 2">
    <name type="scientific">Ambispora leptoticha</name>
    <dbReference type="NCBI Taxonomy" id="144679"/>
    <lineage>
        <taxon>Eukaryota</taxon>
        <taxon>Fungi</taxon>
        <taxon>Fungi incertae sedis</taxon>
        <taxon>Mucoromycota</taxon>
        <taxon>Glomeromycotina</taxon>
        <taxon>Glomeromycetes</taxon>
        <taxon>Archaeosporales</taxon>
        <taxon>Ambisporaceae</taxon>
        <taxon>Ambispora</taxon>
    </lineage>
</organism>
<evidence type="ECO:0000313" key="2">
    <source>
        <dbReference type="Proteomes" id="UP000789508"/>
    </source>
</evidence>
<dbReference type="Proteomes" id="UP000789508">
    <property type="component" value="Unassembled WGS sequence"/>
</dbReference>
<sequence length="89" mass="10014">MYFAEFETTSISVSAFRDNPSTPGNMKKNNSTIVFGLTGLTVMANAKFNLNALQFLIDSYGIRMTPNCMQPTVAPHFFSIQMWHQTTKL</sequence>
<reference evidence="1" key="1">
    <citation type="submission" date="2021-06" db="EMBL/GenBank/DDBJ databases">
        <authorList>
            <person name="Kallberg Y."/>
            <person name="Tangrot J."/>
            <person name="Rosling A."/>
        </authorList>
    </citation>
    <scope>NUCLEOTIDE SEQUENCE</scope>
    <source>
        <strain evidence="1">FL130A</strain>
    </source>
</reference>
<proteinExistence type="predicted"/>
<accession>A0A9N8W613</accession>
<dbReference type="AlphaFoldDB" id="A0A9N8W613"/>
<evidence type="ECO:0000313" key="1">
    <source>
        <dbReference type="EMBL" id="CAG8474874.1"/>
    </source>
</evidence>
<comment type="caution">
    <text evidence="1">The sequence shown here is derived from an EMBL/GenBank/DDBJ whole genome shotgun (WGS) entry which is preliminary data.</text>
</comment>
<keyword evidence="2" id="KW-1185">Reference proteome</keyword>
<name>A0A9N8W613_9GLOM</name>
<gene>
    <name evidence="1" type="ORF">ALEPTO_LOCUS2190</name>
</gene>